<evidence type="ECO:0000313" key="1">
    <source>
        <dbReference type="EMBL" id="NBG67211.1"/>
    </source>
</evidence>
<dbReference type="PANTHER" id="PTHR43224">
    <property type="entry name" value="AMIDINOTRANSFERASE"/>
    <property type="match status" value="1"/>
</dbReference>
<dbReference type="InterPro" id="IPR014541">
    <property type="entry name" value="Amdntrnsf_FN0238"/>
</dbReference>
<dbReference type="Proteomes" id="UP000470771">
    <property type="component" value="Unassembled WGS sequence"/>
</dbReference>
<keyword evidence="1" id="KW-0808">Transferase</keyword>
<sequence>MSEIYPASSIIMLRPKNFGYNPLTADSNSFQQNVKVEYSAVAYEFEQLVEKIRAVGIDVLVLEDSLDPPKPDAIFLNNWISTHEDGSVFIYPLEAVNRRVERRAELIEQLYSSFIFSSFNDLSATEKEGKFIEGTGSMVLDHNHRHVFAAISSRTNQDLVQAWAKNMQYDCTCFHAFDEFGKAIYHTNVMMCIGDDYALACMSTILNPMERKAIIANFKKAKKTLIDISYHQMNSFAGNCIQLKNKDHQKFIVISSSAYASLNADQIEKLTTESDLIIGHIPTIEKVGGGSVRCMIAENFLEKR</sequence>
<keyword evidence="2" id="KW-1185">Reference proteome</keyword>
<dbReference type="GO" id="GO:0016740">
    <property type="term" value="F:transferase activity"/>
    <property type="evidence" value="ECO:0007669"/>
    <property type="project" value="UniProtKB-KW"/>
</dbReference>
<accession>A0A6N9NPG7</accession>
<evidence type="ECO:0000313" key="2">
    <source>
        <dbReference type="Proteomes" id="UP000470771"/>
    </source>
</evidence>
<reference evidence="1 2" key="1">
    <citation type="submission" date="2019-12" db="EMBL/GenBank/DDBJ databases">
        <authorList>
            <person name="Zhao J."/>
        </authorList>
    </citation>
    <scope>NUCLEOTIDE SEQUENCE [LARGE SCALE GENOMIC DNA]</scope>
    <source>
        <strain evidence="1 2">S-15</strain>
    </source>
</reference>
<comment type="caution">
    <text evidence="1">The sequence shown here is derived from an EMBL/GenBank/DDBJ whole genome shotgun (WGS) entry which is preliminary data.</text>
</comment>
<dbReference type="EMBL" id="WWNE01000014">
    <property type="protein sequence ID" value="NBG67211.1"/>
    <property type="molecule type" value="Genomic_DNA"/>
</dbReference>
<dbReference type="PIRSF" id="PIRSF028188">
    <property type="entry name" value="Amdntrnsf_FN0238"/>
    <property type="match status" value="1"/>
</dbReference>
<protein>
    <submittedName>
        <fullName evidence="1">Amidinotransferase</fullName>
    </submittedName>
</protein>
<dbReference type="RefSeq" id="WP_160634168.1">
    <property type="nucleotide sequence ID" value="NZ_WWNE01000014.1"/>
</dbReference>
<proteinExistence type="predicted"/>
<dbReference type="SUPFAM" id="SSF55909">
    <property type="entry name" value="Pentein"/>
    <property type="match status" value="1"/>
</dbReference>
<name>A0A6N9NPG7_9FLAO</name>
<dbReference type="NCBIfam" id="NF046062">
    <property type="entry name" value="citrull_CtlX"/>
    <property type="match status" value="1"/>
</dbReference>
<dbReference type="AlphaFoldDB" id="A0A6N9NPG7"/>
<dbReference type="PANTHER" id="PTHR43224:SF1">
    <property type="entry name" value="AMIDINOTRANSFERASE"/>
    <property type="match status" value="1"/>
</dbReference>
<dbReference type="Pfam" id="PF19420">
    <property type="entry name" value="DDAH_eukar"/>
    <property type="match status" value="1"/>
</dbReference>
<organism evidence="1 2">
    <name type="scientific">Acidiluteibacter ferrifornacis</name>
    <dbReference type="NCBI Taxonomy" id="2692424"/>
    <lineage>
        <taxon>Bacteria</taxon>
        <taxon>Pseudomonadati</taxon>
        <taxon>Bacteroidota</taxon>
        <taxon>Flavobacteriia</taxon>
        <taxon>Flavobacteriales</taxon>
        <taxon>Cryomorphaceae</taxon>
        <taxon>Acidiluteibacter</taxon>
    </lineage>
</organism>
<dbReference type="Gene3D" id="3.75.10.10">
    <property type="entry name" value="L-arginine/glycine Amidinotransferase, Chain A"/>
    <property type="match status" value="1"/>
</dbReference>
<gene>
    <name evidence="1" type="ORF">GQN54_13860</name>
</gene>